<dbReference type="InterPro" id="IPR012338">
    <property type="entry name" value="Beta-lactam/transpept-like"/>
</dbReference>
<dbReference type="Pfam" id="PF00144">
    <property type="entry name" value="Beta-lactamase"/>
    <property type="match status" value="1"/>
</dbReference>
<dbReference type="Gene3D" id="3.40.50.1820">
    <property type="entry name" value="alpha/beta hydrolase"/>
    <property type="match status" value="1"/>
</dbReference>
<dbReference type="PANTHER" id="PTHR46825">
    <property type="entry name" value="D-ALANYL-D-ALANINE-CARBOXYPEPTIDASE/ENDOPEPTIDASE AMPH"/>
    <property type="match status" value="1"/>
</dbReference>
<dbReference type="Gene3D" id="2.120.10.30">
    <property type="entry name" value="TolB, C-terminal domain"/>
    <property type="match status" value="1"/>
</dbReference>
<keyword evidence="4" id="KW-1185">Reference proteome</keyword>
<name>A0A919SSQ2_9ACTN</name>
<feature type="domain" description="Peptidase S9 prolyl oligopeptidase catalytic" evidence="2">
    <location>
        <begin position="430"/>
        <end position="631"/>
    </location>
</feature>
<dbReference type="InterPro" id="IPR001466">
    <property type="entry name" value="Beta-lactam-related"/>
</dbReference>
<sequence>MTRTMRIDDLLGLAVPGEPALAPDGAHVAYVLRTQDAAADRTVTELWVVPTAGGSARRLTAGPADTTPVWSPDGTRLAFLRGGRLAVLPLAGGDAQAPGDLPPLSGPPAWSPDGTRIAFTAVVREPAPADAPLVADRLDYQADGAGLVGAARRQVHVLDLETLHCRVLTDGPHDAGVPVWSPDGTDLAFVRALGDDSDLRFRAAVHLLAAGDRHAEPRVTGPVEGVARTAGFTADGTALLVVGWPADPVGHARLLRVPLDGAGPADLAGGIDRNVMPGGLAYPGGLPQEHDGRILFCVRDQGCTHLWSVAPDGTDPRAVVAGAGRVVDGLSVRRDLAAFVLSTPDSFGQIAVVDLAGGGERVLTRHGRDVALFPREERSFTISDGRSVQAWLIRDGDAPGPRPLLLDIHGGPHNAWNGAADEVHLYHQELVRRGWVVLLVNPRGSDGYGETFYDGATSAWGVADAADLLEPIDALVAEGVADPDRLAVTGYSYGGYLTCWLTGHDDRFAAAVAGGTVADLVSMAGTCDDGQFLSAYELGGPPWQDPKRYADMSPLTRVADVRTPTLLLHGADDLTCPAGQAQQWHTALRQLGVPTRLVLYPGASHAFILNGPPSQRLDYNRRVVDWLEQHTRRGGRAPLDAAHWQRRLARLAERHGVPGAQLGILRLATDPHTPDEQIEVSAGVLDIGSGRAVTPDALFQIGSVTKVWTATAIMQLADEGRLHLDTPVAELLPGFRLADPAVAARVTVRHLLTHTSGIDGDVFTDTGRGDDCLQRYVELLAEQTQNHPLGATWSYCNAGYTVLGRILEEVTGQTWDEALKQRLFTPLGLTATATLPEDVLLHPVAGGHVEHDGELAAAPVWHLPRSVGPAGLISANAADVLAFARLHLTGGRTTGGDQLLGAASAAAMAEHQVDLPDKLSLGDSWGLGWIRFGWDGHRIIGHDGNTIGQAAFLRLLPEQGLAVTLLTNKESARDLYQDLFSEVFAELAGVAMPEPILPPDEPAEVDVTPYAGTYERASVRIEVLAGDGDEGPRMRTTLTGPLAALVPDPVEVQPLVPVGPGLFLTTPAQRTTWYPVTFYELDSGERYVHFGARATPRVD</sequence>
<dbReference type="Proteomes" id="UP000681340">
    <property type="component" value="Unassembled WGS sequence"/>
</dbReference>
<dbReference type="Pfam" id="PF07676">
    <property type="entry name" value="PD40"/>
    <property type="match status" value="3"/>
</dbReference>
<evidence type="ECO:0000313" key="4">
    <source>
        <dbReference type="Proteomes" id="UP000681340"/>
    </source>
</evidence>
<dbReference type="RefSeq" id="WP_212993532.1">
    <property type="nucleotide sequence ID" value="NZ_BAABEA010000041.1"/>
</dbReference>
<dbReference type="GO" id="GO:0008236">
    <property type="term" value="F:serine-type peptidase activity"/>
    <property type="evidence" value="ECO:0007669"/>
    <property type="project" value="InterPro"/>
</dbReference>
<comment type="caution">
    <text evidence="3">The sequence shown here is derived from an EMBL/GenBank/DDBJ whole genome shotgun (WGS) entry which is preliminary data.</text>
</comment>
<dbReference type="EMBL" id="BOQL01000068">
    <property type="protein sequence ID" value="GIM77660.1"/>
    <property type="molecule type" value="Genomic_DNA"/>
</dbReference>
<evidence type="ECO:0000259" key="1">
    <source>
        <dbReference type="Pfam" id="PF00144"/>
    </source>
</evidence>
<organism evidence="3 4">
    <name type="scientific">Actinoplanes auranticolor</name>
    <dbReference type="NCBI Taxonomy" id="47988"/>
    <lineage>
        <taxon>Bacteria</taxon>
        <taxon>Bacillati</taxon>
        <taxon>Actinomycetota</taxon>
        <taxon>Actinomycetes</taxon>
        <taxon>Micromonosporales</taxon>
        <taxon>Micromonosporaceae</taxon>
        <taxon>Actinoplanes</taxon>
    </lineage>
</organism>
<dbReference type="Pfam" id="PF00326">
    <property type="entry name" value="Peptidase_S9"/>
    <property type="match status" value="1"/>
</dbReference>
<dbReference type="SUPFAM" id="SSF82171">
    <property type="entry name" value="DPP6 N-terminal domain-like"/>
    <property type="match status" value="1"/>
</dbReference>
<evidence type="ECO:0000259" key="2">
    <source>
        <dbReference type="Pfam" id="PF00326"/>
    </source>
</evidence>
<dbReference type="SUPFAM" id="SSF53474">
    <property type="entry name" value="alpha/beta-Hydrolases"/>
    <property type="match status" value="1"/>
</dbReference>
<protein>
    <submittedName>
        <fullName evidence="3">Serine hydrolase</fullName>
    </submittedName>
</protein>
<reference evidence="3" key="1">
    <citation type="submission" date="2021-03" db="EMBL/GenBank/DDBJ databases">
        <title>Whole genome shotgun sequence of Actinoplanes auranticolor NBRC 12245.</title>
        <authorList>
            <person name="Komaki H."/>
            <person name="Tamura T."/>
        </authorList>
    </citation>
    <scope>NUCLEOTIDE SEQUENCE</scope>
    <source>
        <strain evidence="3">NBRC 12245</strain>
    </source>
</reference>
<dbReference type="InterPro" id="IPR001375">
    <property type="entry name" value="Peptidase_S9_cat"/>
</dbReference>
<evidence type="ECO:0000313" key="3">
    <source>
        <dbReference type="EMBL" id="GIM77660.1"/>
    </source>
</evidence>
<dbReference type="InterPro" id="IPR050491">
    <property type="entry name" value="AmpC-like"/>
</dbReference>
<feature type="domain" description="Beta-lactamase-related" evidence="1">
    <location>
        <begin position="646"/>
        <end position="972"/>
    </location>
</feature>
<accession>A0A919SSQ2</accession>
<keyword evidence="3" id="KW-0378">Hydrolase</keyword>
<dbReference type="PANTHER" id="PTHR46825:SF9">
    <property type="entry name" value="BETA-LACTAMASE-RELATED DOMAIN-CONTAINING PROTEIN"/>
    <property type="match status" value="1"/>
</dbReference>
<dbReference type="Gene3D" id="3.40.710.10">
    <property type="entry name" value="DD-peptidase/beta-lactamase superfamily"/>
    <property type="match status" value="1"/>
</dbReference>
<dbReference type="SUPFAM" id="SSF56601">
    <property type="entry name" value="beta-lactamase/transpeptidase-like"/>
    <property type="match status" value="1"/>
</dbReference>
<dbReference type="InterPro" id="IPR011659">
    <property type="entry name" value="WD40"/>
</dbReference>
<dbReference type="InterPro" id="IPR011042">
    <property type="entry name" value="6-blade_b-propeller_TolB-like"/>
</dbReference>
<gene>
    <name evidence="3" type="ORF">Aau02nite_77010</name>
</gene>
<dbReference type="AlphaFoldDB" id="A0A919SSQ2"/>
<proteinExistence type="predicted"/>
<dbReference type="GO" id="GO:0006508">
    <property type="term" value="P:proteolysis"/>
    <property type="evidence" value="ECO:0007669"/>
    <property type="project" value="InterPro"/>
</dbReference>
<dbReference type="InterPro" id="IPR029058">
    <property type="entry name" value="AB_hydrolase_fold"/>
</dbReference>